<dbReference type="Proteomes" id="UP000318509">
    <property type="component" value="Unassembled WGS sequence"/>
</dbReference>
<protein>
    <submittedName>
        <fullName evidence="9">ABC transporter permease</fullName>
    </submittedName>
</protein>
<keyword evidence="5 7" id="KW-1133">Transmembrane helix</keyword>
<dbReference type="InterPro" id="IPR000515">
    <property type="entry name" value="MetI-like"/>
</dbReference>
<evidence type="ECO:0000256" key="3">
    <source>
        <dbReference type="ARBA" id="ARBA00022475"/>
    </source>
</evidence>
<organism evidence="9 10">
    <name type="scientific">Candidatus Segetimicrobium genomatis</name>
    <dbReference type="NCBI Taxonomy" id="2569760"/>
    <lineage>
        <taxon>Bacteria</taxon>
        <taxon>Bacillati</taxon>
        <taxon>Candidatus Sysuimicrobiota</taxon>
        <taxon>Candidatus Sysuimicrobiia</taxon>
        <taxon>Candidatus Sysuimicrobiales</taxon>
        <taxon>Candidatus Segetimicrobiaceae</taxon>
        <taxon>Candidatus Segetimicrobium</taxon>
    </lineage>
</organism>
<keyword evidence="6 7" id="KW-0472">Membrane</keyword>
<proteinExistence type="inferred from homology"/>
<dbReference type="PANTHER" id="PTHR43386">
    <property type="entry name" value="OLIGOPEPTIDE TRANSPORT SYSTEM PERMEASE PROTEIN APPC"/>
    <property type="match status" value="1"/>
</dbReference>
<sequence>MKARRGVTRRPATSAWTLIWRATVADRPALTGLMVVTAVVLVSVAAPLFSPYDPTIPVNGSRLAPPFTPGHPLGIDSQQRDMLARLLWGGRISLLAGVVPTAAATLVSLALGTVAAYAGGVVETVVMRGMDILFAFPSALLAIAIAGTLGPNEQNQMLAIGIVLIPYITRVVHDSVRGVAVLPYVEANRSMGASTRRTLVRHVVPNAFPPVLAYSTTLVGMMMVLSSGLSFLGLGVQPPTADWGAMVRDAKDVLSVAPWLSTLPGLLILLTALAFNYLGDGLSDALDPRRRRLKAAGALGTDRWAGSAGTDQAHARLA</sequence>
<evidence type="ECO:0000256" key="6">
    <source>
        <dbReference type="ARBA" id="ARBA00023136"/>
    </source>
</evidence>
<keyword evidence="2 7" id="KW-0813">Transport</keyword>
<feature type="transmembrane region" description="Helical" evidence="7">
    <location>
        <begin position="211"/>
        <end position="236"/>
    </location>
</feature>
<name>A0A537JV69_9BACT</name>
<dbReference type="Pfam" id="PF12911">
    <property type="entry name" value="OppC_N"/>
    <property type="match status" value="1"/>
</dbReference>
<evidence type="ECO:0000256" key="7">
    <source>
        <dbReference type="RuleBase" id="RU363032"/>
    </source>
</evidence>
<evidence type="ECO:0000313" key="10">
    <source>
        <dbReference type="Proteomes" id="UP000318509"/>
    </source>
</evidence>
<keyword evidence="3" id="KW-1003">Cell membrane</keyword>
<reference evidence="9 10" key="1">
    <citation type="journal article" date="2019" name="Nat. Microbiol.">
        <title>Mediterranean grassland soil C-N compound turnover is dependent on rainfall and depth, and is mediated by genomically divergent microorganisms.</title>
        <authorList>
            <person name="Diamond S."/>
            <person name="Andeer P.F."/>
            <person name="Li Z."/>
            <person name="Crits-Christoph A."/>
            <person name="Burstein D."/>
            <person name="Anantharaman K."/>
            <person name="Lane K.R."/>
            <person name="Thomas B.C."/>
            <person name="Pan C."/>
            <person name="Northen T.R."/>
            <person name="Banfield J.F."/>
        </authorList>
    </citation>
    <scope>NUCLEOTIDE SEQUENCE [LARGE SCALE GENOMIC DNA]</scope>
    <source>
        <strain evidence="9">NP_3</strain>
    </source>
</reference>
<dbReference type="EMBL" id="VBAK01000157">
    <property type="protein sequence ID" value="TMI87439.1"/>
    <property type="molecule type" value="Genomic_DNA"/>
</dbReference>
<dbReference type="InterPro" id="IPR050366">
    <property type="entry name" value="BP-dependent_transpt_permease"/>
</dbReference>
<dbReference type="InterPro" id="IPR035906">
    <property type="entry name" value="MetI-like_sf"/>
</dbReference>
<dbReference type="AlphaFoldDB" id="A0A537JV69"/>
<evidence type="ECO:0000256" key="5">
    <source>
        <dbReference type="ARBA" id="ARBA00022989"/>
    </source>
</evidence>
<evidence type="ECO:0000256" key="2">
    <source>
        <dbReference type="ARBA" id="ARBA00022448"/>
    </source>
</evidence>
<feature type="transmembrane region" description="Helical" evidence="7">
    <location>
        <begin position="29"/>
        <end position="49"/>
    </location>
</feature>
<dbReference type="Pfam" id="PF00528">
    <property type="entry name" value="BPD_transp_1"/>
    <property type="match status" value="1"/>
</dbReference>
<feature type="domain" description="ABC transmembrane type-1" evidence="8">
    <location>
        <begin position="94"/>
        <end position="279"/>
    </location>
</feature>
<dbReference type="CDD" id="cd06261">
    <property type="entry name" value="TM_PBP2"/>
    <property type="match status" value="1"/>
</dbReference>
<dbReference type="GO" id="GO:0005886">
    <property type="term" value="C:plasma membrane"/>
    <property type="evidence" value="ECO:0007669"/>
    <property type="project" value="UniProtKB-SubCell"/>
</dbReference>
<dbReference type="SUPFAM" id="SSF161098">
    <property type="entry name" value="MetI-like"/>
    <property type="match status" value="1"/>
</dbReference>
<evidence type="ECO:0000256" key="4">
    <source>
        <dbReference type="ARBA" id="ARBA00022692"/>
    </source>
</evidence>
<evidence type="ECO:0000259" key="8">
    <source>
        <dbReference type="PROSITE" id="PS50928"/>
    </source>
</evidence>
<dbReference type="InterPro" id="IPR025966">
    <property type="entry name" value="OppC_N"/>
</dbReference>
<keyword evidence="4 7" id="KW-0812">Transmembrane</keyword>
<evidence type="ECO:0000256" key="1">
    <source>
        <dbReference type="ARBA" id="ARBA00004651"/>
    </source>
</evidence>
<dbReference type="GO" id="GO:0055085">
    <property type="term" value="P:transmembrane transport"/>
    <property type="evidence" value="ECO:0007669"/>
    <property type="project" value="InterPro"/>
</dbReference>
<comment type="subcellular location">
    <subcellularLocation>
        <location evidence="1 7">Cell membrane</location>
        <topology evidence="1 7">Multi-pass membrane protein</topology>
    </subcellularLocation>
</comment>
<gene>
    <name evidence="9" type="ORF">E6H00_15550</name>
</gene>
<comment type="caution">
    <text evidence="9">The sequence shown here is derived from an EMBL/GenBank/DDBJ whole genome shotgun (WGS) entry which is preliminary data.</text>
</comment>
<dbReference type="PROSITE" id="PS50928">
    <property type="entry name" value="ABC_TM1"/>
    <property type="match status" value="1"/>
</dbReference>
<accession>A0A537JV69</accession>
<feature type="transmembrane region" description="Helical" evidence="7">
    <location>
        <begin position="256"/>
        <end position="279"/>
    </location>
</feature>
<dbReference type="PANTHER" id="PTHR43386:SF25">
    <property type="entry name" value="PEPTIDE ABC TRANSPORTER PERMEASE PROTEIN"/>
    <property type="match status" value="1"/>
</dbReference>
<evidence type="ECO:0000313" key="9">
    <source>
        <dbReference type="EMBL" id="TMI87439.1"/>
    </source>
</evidence>
<comment type="similarity">
    <text evidence="7">Belongs to the binding-protein-dependent transport system permease family.</text>
</comment>
<feature type="transmembrane region" description="Helical" evidence="7">
    <location>
        <begin position="132"/>
        <end position="150"/>
    </location>
</feature>
<dbReference type="Gene3D" id="1.10.3720.10">
    <property type="entry name" value="MetI-like"/>
    <property type="match status" value="1"/>
</dbReference>
<feature type="transmembrane region" description="Helical" evidence="7">
    <location>
        <begin position="92"/>
        <end position="120"/>
    </location>
</feature>